<evidence type="ECO:0000313" key="7">
    <source>
        <dbReference type="Proteomes" id="UP000193224"/>
    </source>
</evidence>
<dbReference type="Pfam" id="PF03466">
    <property type="entry name" value="LysR_substrate"/>
    <property type="match status" value="1"/>
</dbReference>
<dbReference type="RefSeq" id="WP_085798456.1">
    <property type="nucleotide sequence ID" value="NZ_FWXB01000001.1"/>
</dbReference>
<evidence type="ECO:0000256" key="1">
    <source>
        <dbReference type="ARBA" id="ARBA00009437"/>
    </source>
</evidence>
<dbReference type="GO" id="GO:0003700">
    <property type="term" value="F:DNA-binding transcription factor activity"/>
    <property type="evidence" value="ECO:0007669"/>
    <property type="project" value="InterPro"/>
</dbReference>
<dbReference type="EMBL" id="FWXB01000001">
    <property type="protein sequence ID" value="SMC10497.1"/>
    <property type="molecule type" value="Genomic_DNA"/>
</dbReference>
<keyword evidence="4" id="KW-0804">Transcription</keyword>
<dbReference type="SUPFAM" id="SSF46785">
    <property type="entry name" value="Winged helix' DNA-binding domain"/>
    <property type="match status" value="1"/>
</dbReference>
<name>A0A1X7BLJ1_9RHOB</name>
<keyword evidence="3" id="KW-0238">DNA-binding</keyword>
<dbReference type="OrthoDB" id="7328368at2"/>
<accession>A0A1X7BLJ1</accession>
<comment type="similarity">
    <text evidence="1">Belongs to the LysR transcriptional regulatory family.</text>
</comment>
<dbReference type="InterPro" id="IPR058163">
    <property type="entry name" value="LysR-type_TF_proteobact-type"/>
</dbReference>
<keyword evidence="2" id="KW-0805">Transcription regulation</keyword>
<gene>
    <name evidence="6" type="primary">gcvA_2</name>
    <name evidence="6" type="ORF">ROA7745_00304</name>
</gene>
<dbReference type="GO" id="GO:0043565">
    <property type="term" value="F:sequence-specific DNA binding"/>
    <property type="evidence" value="ECO:0007669"/>
    <property type="project" value="TreeGrafter"/>
</dbReference>
<dbReference type="InterPro" id="IPR005119">
    <property type="entry name" value="LysR_subst-bd"/>
</dbReference>
<keyword evidence="7" id="KW-1185">Reference proteome</keyword>
<dbReference type="AlphaFoldDB" id="A0A1X7BLJ1"/>
<dbReference type="CDD" id="cd08432">
    <property type="entry name" value="PBP2_GcdR_TrpI_HvrB_AmpR_like"/>
    <property type="match status" value="1"/>
</dbReference>
<evidence type="ECO:0000256" key="2">
    <source>
        <dbReference type="ARBA" id="ARBA00023015"/>
    </source>
</evidence>
<dbReference type="SUPFAM" id="SSF53850">
    <property type="entry name" value="Periplasmic binding protein-like II"/>
    <property type="match status" value="1"/>
</dbReference>
<dbReference type="PRINTS" id="PR00039">
    <property type="entry name" value="HTHLYSR"/>
</dbReference>
<dbReference type="PANTHER" id="PTHR30537:SF74">
    <property type="entry name" value="HTH-TYPE TRANSCRIPTIONAL REGULATOR TRPI"/>
    <property type="match status" value="1"/>
</dbReference>
<dbReference type="Proteomes" id="UP000193224">
    <property type="component" value="Unassembled WGS sequence"/>
</dbReference>
<feature type="domain" description="HTH lysR-type" evidence="5">
    <location>
        <begin position="5"/>
        <end position="62"/>
    </location>
</feature>
<evidence type="ECO:0000313" key="6">
    <source>
        <dbReference type="EMBL" id="SMC10497.1"/>
    </source>
</evidence>
<dbReference type="InterPro" id="IPR036390">
    <property type="entry name" value="WH_DNA-bd_sf"/>
</dbReference>
<dbReference type="PROSITE" id="PS50931">
    <property type="entry name" value="HTH_LYSR"/>
    <property type="match status" value="1"/>
</dbReference>
<evidence type="ECO:0000256" key="3">
    <source>
        <dbReference type="ARBA" id="ARBA00023125"/>
    </source>
</evidence>
<dbReference type="InterPro" id="IPR000847">
    <property type="entry name" value="LysR_HTH_N"/>
</dbReference>
<dbReference type="GO" id="GO:0006351">
    <property type="term" value="P:DNA-templated transcription"/>
    <property type="evidence" value="ECO:0007669"/>
    <property type="project" value="TreeGrafter"/>
</dbReference>
<dbReference type="Gene3D" id="3.40.190.10">
    <property type="entry name" value="Periplasmic binding protein-like II"/>
    <property type="match status" value="2"/>
</dbReference>
<evidence type="ECO:0000259" key="5">
    <source>
        <dbReference type="PROSITE" id="PS50931"/>
    </source>
</evidence>
<dbReference type="FunFam" id="1.10.10.10:FF:000038">
    <property type="entry name" value="Glycine cleavage system transcriptional activator"/>
    <property type="match status" value="1"/>
</dbReference>
<dbReference type="NCBIfam" id="NF008352">
    <property type="entry name" value="PRK11139.1"/>
    <property type="match status" value="1"/>
</dbReference>
<reference evidence="6 7" key="1">
    <citation type="submission" date="2017-03" db="EMBL/GenBank/DDBJ databases">
        <authorList>
            <person name="Afonso C.L."/>
            <person name="Miller P.J."/>
            <person name="Scott M.A."/>
            <person name="Spackman E."/>
            <person name="Goraichik I."/>
            <person name="Dimitrov K.M."/>
            <person name="Suarez D.L."/>
            <person name="Swayne D.E."/>
        </authorList>
    </citation>
    <scope>NUCLEOTIDE SEQUENCE [LARGE SCALE GENOMIC DNA]</scope>
    <source>
        <strain evidence="6 7">CECT 7745</strain>
    </source>
</reference>
<dbReference type="PANTHER" id="PTHR30537">
    <property type="entry name" value="HTH-TYPE TRANSCRIPTIONAL REGULATOR"/>
    <property type="match status" value="1"/>
</dbReference>
<dbReference type="Pfam" id="PF00126">
    <property type="entry name" value="HTH_1"/>
    <property type="match status" value="1"/>
</dbReference>
<dbReference type="InterPro" id="IPR036388">
    <property type="entry name" value="WH-like_DNA-bd_sf"/>
</dbReference>
<protein>
    <submittedName>
        <fullName evidence="6">Glycine cleavage system transcriptional activator</fullName>
    </submittedName>
</protein>
<organism evidence="6 7">
    <name type="scientific">Roseovarius aestuarii</name>
    <dbReference type="NCBI Taxonomy" id="475083"/>
    <lineage>
        <taxon>Bacteria</taxon>
        <taxon>Pseudomonadati</taxon>
        <taxon>Pseudomonadota</taxon>
        <taxon>Alphaproteobacteria</taxon>
        <taxon>Rhodobacterales</taxon>
        <taxon>Roseobacteraceae</taxon>
        <taxon>Roseovarius</taxon>
    </lineage>
</organism>
<proteinExistence type="inferred from homology"/>
<sequence>MRKMPPLNSLKAFEASGRHLNFRLAAQELGVTQGAVAQQVRGLEELLKIKLFERHARGLSLTDEGRRYLPPIRRAFDMIAEATGNLSPKDTVVTISSTPSFATRWLVPKLGLFAQDHPDIRVRLDASNALANFQTDGVDIAIRQGKPPFGPGLVSELLFADELIAVCHPDIADGSNPIQSPEDLLTHVLLEDTHGQWPLFLEAALGELAVSDLKTMAFSQTSMAIDAAIAGQGVTLANQEFVQGDLQANRLCQPFSFSTTTEEGYHVVAPRNPRNPSIVAIVNDWFAKQSQP</sequence>
<evidence type="ECO:0000256" key="4">
    <source>
        <dbReference type="ARBA" id="ARBA00023163"/>
    </source>
</evidence>
<dbReference type="Gene3D" id="1.10.10.10">
    <property type="entry name" value="Winged helix-like DNA-binding domain superfamily/Winged helix DNA-binding domain"/>
    <property type="match status" value="1"/>
</dbReference>